<evidence type="ECO:0000313" key="1">
    <source>
        <dbReference type="Proteomes" id="UP000035680"/>
    </source>
</evidence>
<reference evidence="1" key="1">
    <citation type="submission" date="2014-07" db="EMBL/GenBank/DDBJ databases">
        <authorList>
            <person name="Martin A.A"/>
            <person name="De Silva N."/>
        </authorList>
    </citation>
    <scope>NUCLEOTIDE SEQUENCE</scope>
</reference>
<name>A0A0K0EWT9_STRVS</name>
<proteinExistence type="predicted"/>
<sequence>MYVLLPFLISLPNEIRTLGKPFNDSSSFYHRYLMATSSTFLLLPENAREHGPIETKNDCDLFSYKKEQLVY</sequence>
<dbReference type="Proteomes" id="UP000035680">
    <property type="component" value="Unassembled WGS sequence"/>
</dbReference>
<keyword evidence="1" id="KW-1185">Reference proteome</keyword>
<organism evidence="1 2">
    <name type="scientific">Strongyloides venezuelensis</name>
    <name type="common">Threadworm</name>
    <dbReference type="NCBI Taxonomy" id="75913"/>
    <lineage>
        <taxon>Eukaryota</taxon>
        <taxon>Metazoa</taxon>
        <taxon>Ecdysozoa</taxon>
        <taxon>Nematoda</taxon>
        <taxon>Chromadorea</taxon>
        <taxon>Rhabditida</taxon>
        <taxon>Tylenchina</taxon>
        <taxon>Panagrolaimomorpha</taxon>
        <taxon>Strongyloidoidea</taxon>
        <taxon>Strongyloididae</taxon>
        <taxon>Strongyloides</taxon>
    </lineage>
</organism>
<accession>A0A0K0EWT9</accession>
<protein>
    <submittedName>
        <fullName evidence="2">Ovule protein</fullName>
    </submittedName>
</protein>
<dbReference type="AlphaFoldDB" id="A0A0K0EWT9"/>
<evidence type="ECO:0000313" key="2">
    <source>
        <dbReference type="WBParaSite" id="SVE_0099300.1"/>
    </source>
</evidence>
<reference evidence="2" key="2">
    <citation type="submission" date="2015-08" db="UniProtKB">
        <authorList>
            <consortium name="WormBaseParasite"/>
        </authorList>
    </citation>
    <scope>IDENTIFICATION</scope>
</reference>
<dbReference type="WBParaSite" id="SVE_0099300.1">
    <property type="protein sequence ID" value="SVE_0099300.1"/>
    <property type="gene ID" value="SVE_0099300"/>
</dbReference>